<dbReference type="InterPro" id="IPR037682">
    <property type="entry name" value="TonB_C"/>
</dbReference>
<dbReference type="Gene3D" id="3.30.1150.10">
    <property type="match status" value="1"/>
</dbReference>
<dbReference type="PANTHER" id="PTHR33446:SF2">
    <property type="entry name" value="PROTEIN TONB"/>
    <property type="match status" value="1"/>
</dbReference>
<evidence type="ECO:0000256" key="5">
    <source>
        <dbReference type="ARBA" id="ARBA00022519"/>
    </source>
</evidence>
<sequence length="142" mass="14665">MDTNSISCAFPRAACALLALSCSLIASCSDDTPVVAAIPSTPLTAVQTPKPDYPIELACANVGGTVVFNVVVGVEGKPVEVKLLASSGQPKLDASAEAAVHTWIFEAATRNGKPVVQGLQVPVRFTPPAERPSQCFALDSQS</sequence>
<gene>
    <name evidence="12" type="ORF">J2W94_000881</name>
</gene>
<dbReference type="RefSeq" id="WP_310090518.1">
    <property type="nucleotide sequence ID" value="NZ_JAVDTT010000001.1"/>
</dbReference>
<keyword evidence="8" id="KW-1133">Transmembrane helix</keyword>
<evidence type="ECO:0000256" key="3">
    <source>
        <dbReference type="ARBA" id="ARBA00022448"/>
    </source>
</evidence>
<comment type="similarity">
    <text evidence="2">Belongs to the TonB family.</text>
</comment>
<dbReference type="EMBL" id="JAVDTT010000001">
    <property type="protein sequence ID" value="MDR6840617.1"/>
    <property type="molecule type" value="Genomic_DNA"/>
</dbReference>
<evidence type="ECO:0000256" key="9">
    <source>
        <dbReference type="ARBA" id="ARBA00023136"/>
    </source>
</evidence>
<proteinExistence type="inferred from homology"/>
<evidence type="ECO:0000313" key="13">
    <source>
        <dbReference type="Proteomes" id="UP001254759"/>
    </source>
</evidence>
<feature type="chain" id="PRO_5045763486" evidence="10">
    <location>
        <begin position="27"/>
        <end position="142"/>
    </location>
</feature>
<keyword evidence="13" id="KW-1185">Reference proteome</keyword>
<comment type="caution">
    <text evidence="12">The sequence shown here is derived from an EMBL/GenBank/DDBJ whole genome shotgun (WGS) entry which is preliminary data.</text>
</comment>
<evidence type="ECO:0000256" key="8">
    <source>
        <dbReference type="ARBA" id="ARBA00022989"/>
    </source>
</evidence>
<protein>
    <submittedName>
        <fullName evidence="12">Protein TonB</fullName>
    </submittedName>
</protein>
<evidence type="ECO:0000256" key="1">
    <source>
        <dbReference type="ARBA" id="ARBA00004383"/>
    </source>
</evidence>
<dbReference type="Proteomes" id="UP001254759">
    <property type="component" value="Unassembled WGS sequence"/>
</dbReference>
<evidence type="ECO:0000256" key="10">
    <source>
        <dbReference type="SAM" id="SignalP"/>
    </source>
</evidence>
<evidence type="ECO:0000256" key="6">
    <source>
        <dbReference type="ARBA" id="ARBA00022692"/>
    </source>
</evidence>
<dbReference type="PANTHER" id="PTHR33446">
    <property type="entry name" value="PROTEIN TONB-RELATED"/>
    <property type="match status" value="1"/>
</dbReference>
<keyword evidence="10" id="KW-0732">Signal</keyword>
<feature type="domain" description="TonB C-terminal" evidence="11">
    <location>
        <begin position="38"/>
        <end position="134"/>
    </location>
</feature>
<feature type="signal peptide" evidence="10">
    <location>
        <begin position="1"/>
        <end position="26"/>
    </location>
</feature>
<evidence type="ECO:0000259" key="11">
    <source>
        <dbReference type="PROSITE" id="PS52015"/>
    </source>
</evidence>
<dbReference type="PROSITE" id="PS52015">
    <property type="entry name" value="TONB_CTD"/>
    <property type="match status" value="1"/>
</dbReference>
<evidence type="ECO:0000256" key="7">
    <source>
        <dbReference type="ARBA" id="ARBA00022927"/>
    </source>
</evidence>
<evidence type="ECO:0000256" key="4">
    <source>
        <dbReference type="ARBA" id="ARBA00022475"/>
    </source>
</evidence>
<accession>A0ABU1RPB8</accession>
<evidence type="ECO:0000313" key="12">
    <source>
        <dbReference type="EMBL" id="MDR6840617.1"/>
    </source>
</evidence>
<dbReference type="NCBIfam" id="TIGR01352">
    <property type="entry name" value="tonB_Cterm"/>
    <property type="match status" value="1"/>
</dbReference>
<keyword evidence="4" id="KW-1003">Cell membrane</keyword>
<evidence type="ECO:0000256" key="2">
    <source>
        <dbReference type="ARBA" id="ARBA00006555"/>
    </source>
</evidence>
<comment type="subcellular location">
    <subcellularLocation>
        <location evidence="1">Cell inner membrane</location>
        <topology evidence="1">Single-pass membrane protein</topology>
        <orientation evidence="1">Periplasmic side</orientation>
    </subcellularLocation>
</comment>
<keyword evidence="6" id="KW-0812">Transmembrane</keyword>
<dbReference type="Pfam" id="PF03544">
    <property type="entry name" value="TonB_C"/>
    <property type="match status" value="1"/>
</dbReference>
<organism evidence="12 13">
    <name type="scientific">Pseudoxanthomonas sacheonensis</name>
    <dbReference type="NCBI Taxonomy" id="443615"/>
    <lineage>
        <taxon>Bacteria</taxon>
        <taxon>Pseudomonadati</taxon>
        <taxon>Pseudomonadota</taxon>
        <taxon>Gammaproteobacteria</taxon>
        <taxon>Lysobacterales</taxon>
        <taxon>Lysobacteraceae</taxon>
        <taxon>Pseudoxanthomonas</taxon>
    </lineage>
</organism>
<keyword evidence="7" id="KW-0653">Protein transport</keyword>
<keyword evidence="5" id="KW-0997">Cell inner membrane</keyword>
<dbReference type="SUPFAM" id="SSF74653">
    <property type="entry name" value="TolA/TonB C-terminal domain"/>
    <property type="match status" value="1"/>
</dbReference>
<name>A0ABU1RPB8_9GAMM</name>
<dbReference type="InterPro" id="IPR006260">
    <property type="entry name" value="TonB/TolA_C"/>
</dbReference>
<dbReference type="InterPro" id="IPR051045">
    <property type="entry name" value="TonB-dependent_transducer"/>
</dbReference>
<keyword evidence="3" id="KW-0813">Transport</keyword>
<keyword evidence="9" id="KW-0472">Membrane</keyword>
<reference evidence="12 13" key="1">
    <citation type="submission" date="2023-07" db="EMBL/GenBank/DDBJ databases">
        <title>Sorghum-associated microbial communities from plants grown in Nebraska, USA.</title>
        <authorList>
            <person name="Schachtman D."/>
        </authorList>
    </citation>
    <scope>NUCLEOTIDE SEQUENCE [LARGE SCALE GENOMIC DNA]</scope>
    <source>
        <strain evidence="12 13">BE107</strain>
    </source>
</reference>